<evidence type="ECO:0000256" key="4">
    <source>
        <dbReference type="ARBA" id="ARBA00022475"/>
    </source>
</evidence>
<feature type="transmembrane region" description="Helical" evidence="8">
    <location>
        <begin position="288"/>
        <end position="305"/>
    </location>
</feature>
<dbReference type="PANTHER" id="PTHR23502:SF132">
    <property type="entry name" value="POLYAMINE TRANSPORTER 2-RELATED"/>
    <property type="match status" value="1"/>
</dbReference>
<feature type="transmembrane region" description="Helical" evidence="8">
    <location>
        <begin position="12"/>
        <end position="32"/>
    </location>
</feature>
<keyword evidence="8" id="KW-0997">Cell inner membrane</keyword>
<organism evidence="10 11">
    <name type="scientific">Parasulfuritortus cantonensis</name>
    <dbReference type="NCBI Taxonomy" id="2528202"/>
    <lineage>
        <taxon>Bacteria</taxon>
        <taxon>Pseudomonadati</taxon>
        <taxon>Pseudomonadota</taxon>
        <taxon>Betaproteobacteria</taxon>
        <taxon>Nitrosomonadales</taxon>
        <taxon>Thiobacillaceae</taxon>
        <taxon>Parasulfuritortus</taxon>
    </lineage>
</organism>
<feature type="transmembrane region" description="Helical" evidence="8">
    <location>
        <begin position="52"/>
        <end position="69"/>
    </location>
</feature>
<sequence length="400" mass="41635">MSGAGNCGRGLPAWLVLLGALTAIGPLSIDMYLPGFPAMTADFAGQAGRPEYTLAGYFVGTAFGQLIYGPLSDRYGRKPPLYAGLALYTLASLAGALATGLGELTFWRLTQGLGGCAGMVVTRAVIRDRCGVRDSARAMSLLMLVMGVAPIVAPMLGGWVVASLGWRAIFCLLTGFGLACLLAIRLGLAESHDTRHAPPLGWRRLGEDFGALLGERAFMGYSLASGFAMAGFFAYISGSPHVFMELYHLSTEQYGWLFASNAVGFILASQINARLIRRLEPTRVLRRAQTALALLAGWLALLPLAGQPGLVAFAAPLTLAIASLGFIVPNATAAALATHGQRAGTASALMGALQFGLATLAGSLTGLAQGAEVAPLAWIIAACALAAWLTHHALIRAPAH</sequence>
<feature type="transmembrane region" description="Helical" evidence="8">
    <location>
        <begin position="311"/>
        <end position="336"/>
    </location>
</feature>
<gene>
    <name evidence="10" type="ORF">EZJ19_05605</name>
</gene>
<feature type="transmembrane region" description="Helical" evidence="8">
    <location>
        <begin position="106"/>
        <end position="126"/>
    </location>
</feature>
<dbReference type="InterPro" id="IPR020846">
    <property type="entry name" value="MFS_dom"/>
</dbReference>
<dbReference type="PANTHER" id="PTHR23502">
    <property type="entry name" value="MAJOR FACILITATOR SUPERFAMILY"/>
    <property type="match status" value="1"/>
</dbReference>
<feature type="transmembrane region" description="Helical" evidence="8">
    <location>
        <begin position="81"/>
        <end position="100"/>
    </location>
</feature>
<feature type="transmembrane region" description="Helical" evidence="8">
    <location>
        <begin position="256"/>
        <end position="276"/>
    </location>
</feature>
<feature type="transmembrane region" description="Helical" evidence="8">
    <location>
        <begin position="376"/>
        <end position="395"/>
    </location>
</feature>
<dbReference type="CDD" id="cd17320">
    <property type="entry name" value="MFS_MdfA_MDR_like"/>
    <property type="match status" value="1"/>
</dbReference>
<evidence type="ECO:0000256" key="2">
    <source>
        <dbReference type="ARBA" id="ARBA00006236"/>
    </source>
</evidence>
<keyword evidence="4" id="KW-1003">Cell membrane</keyword>
<evidence type="ECO:0000256" key="8">
    <source>
        <dbReference type="RuleBase" id="RU365088"/>
    </source>
</evidence>
<dbReference type="AlphaFoldDB" id="A0A4R1BGP8"/>
<dbReference type="RefSeq" id="WP_131445310.1">
    <property type="nucleotide sequence ID" value="NZ_SJZB01000018.1"/>
</dbReference>
<dbReference type="SUPFAM" id="SSF103473">
    <property type="entry name" value="MFS general substrate transporter"/>
    <property type="match status" value="1"/>
</dbReference>
<keyword evidence="3 8" id="KW-0813">Transport</keyword>
<dbReference type="GO" id="GO:0005886">
    <property type="term" value="C:plasma membrane"/>
    <property type="evidence" value="ECO:0007669"/>
    <property type="project" value="UniProtKB-SubCell"/>
</dbReference>
<protein>
    <recommendedName>
        <fullName evidence="8">Bcr/CflA family efflux transporter</fullName>
    </recommendedName>
</protein>
<keyword evidence="6 8" id="KW-1133">Transmembrane helix</keyword>
<proteinExistence type="inferred from homology"/>
<feature type="transmembrane region" description="Helical" evidence="8">
    <location>
        <begin position="209"/>
        <end position="236"/>
    </location>
</feature>
<evidence type="ECO:0000313" key="11">
    <source>
        <dbReference type="Proteomes" id="UP000295443"/>
    </source>
</evidence>
<evidence type="ECO:0000256" key="6">
    <source>
        <dbReference type="ARBA" id="ARBA00022989"/>
    </source>
</evidence>
<dbReference type="InterPro" id="IPR004812">
    <property type="entry name" value="Efflux_drug-R_Bcr/CmlA"/>
</dbReference>
<feature type="transmembrane region" description="Helical" evidence="8">
    <location>
        <begin position="138"/>
        <end position="160"/>
    </location>
</feature>
<dbReference type="GO" id="GO:1990961">
    <property type="term" value="P:xenobiotic detoxification by transmembrane export across the plasma membrane"/>
    <property type="evidence" value="ECO:0007669"/>
    <property type="project" value="InterPro"/>
</dbReference>
<dbReference type="OrthoDB" id="9814303at2"/>
<name>A0A4R1BGP8_9PROT</name>
<evidence type="ECO:0000259" key="9">
    <source>
        <dbReference type="PROSITE" id="PS50850"/>
    </source>
</evidence>
<feature type="transmembrane region" description="Helical" evidence="8">
    <location>
        <begin position="166"/>
        <end position="188"/>
    </location>
</feature>
<reference evidence="10 11" key="1">
    <citation type="submission" date="2019-03" db="EMBL/GenBank/DDBJ databases">
        <title>Genome sequence of Thiobacillaceae bacterium LSR1, a sulfur-oxidizing bacterium isolated from freshwater sediment.</title>
        <authorList>
            <person name="Li S."/>
        </authorList>
    </citation>
    <scope>NUCLEOTIDE SEQUENCE [LARGE SCALE GENOMIC DNA]</scope>
    <source>
        <strain evidence="10 11">LSR1</strain>
    </source>
</reference>
<dbReference type="PROSITE" id="PS50850">
    <property type="entry name" value="MFS"/>
    <property type="match status" value="1"/>
</dbReference>
<keyword evidence="5 8" id="KW-0812">Transmembrane</keyword>
<dbReference type="Gene3D" id="1.20.1720.10">
    <property type="entry name" value="Multidrug resistance protein D"/>
    <property type="match status" value="1"/>
</dbReference>
<dbReference type="NCBIfam" id="TIGR00710">
    <property type="entry name" value="efflux_Bcr_CflA"/>
    <property type="match status" value="1"/>
</dbReference>
<evidence type="ECO:0000256" key="5">
    <source>
        <dbReference type="ARBA" id="ARBA00022692"/>
    </source>
</evidence>
<dbReference type="NCBIfam" id="NF008314">
    <property type="entry name" value="PRK11102.1"/>
    <property type="match status" value="1"/>
</dbReference>
<comment type="caution">
    <text evidence="10">The sequence shown here is derived from an EMBL/GenBank/DDBJ whole genome shotgun (WGS) entry which is preliminary data.</text>
</comment>
<evidence type="ECO:0000256" key="7">
    <source>
        <dbReference type="ARBA" id="ARBA00023136"/>
    </source>
</evidence>
<feature type="domain" description="Major facilitator superfamily (MFS) profile" evidence="9">
    <location>
        <begin position="14"/>
        <end position="399"/>
    </location>
</feature>
<dbReference type="GO" id="GO:0042910">
    <property type="term" value="F:xenobiotic transmembrane transporter activity"/>
    <property type="evidence" value="ECO:0007669"/>
    <property type="project" value="InterPro"/>
</dbReference>
<keyword evidence="7 8" id="KW-0472">Membrane</keyword>
<accession>A0A4R1BGP8</accession>
<comment type="subcellular location">
    <subcellularLocation>
        <location evidence="8">Cell inner membrane</location>
        <topology evidence="8">Multi-pass membrane protein</topology>
    </subcellularLocation>
    <subcellularLocation>
        <location evidence="1">Cell membrane</location>
        <topology evidence="1">Multi-pass membrane protein</topology>
    </subcellularLocation>
</comment>
<keyword evidence="11" id="KW-1185">Reference proteome</keyword>
<feature type="transmembrane region" description="Helical" evidence="8">
    <location>
        <begin position="348"/>
        <end position="370"/>
    </location>
</feature>
<evidence type="ECO:0000256" key="3">
    <source>
        <dbReference type="ARBA" id="ARBA00022448"/>
    </source>
</evidence>
<evidence type="ECO:0000256" key="1">
    <source>
        <dbReference type="ARBA" id="ARBA00004651"/>
    </source>
</evidence>
<dbReference type="EMBL" id="SJZB01000018">
    <property type="protein sequence ID" value="TCJ16373.1"/>
    <property type="molecule type" value="Genomic_DNA"/>
</dbReference>
<dbReference type="Proteomes" id="UP000295443">
    <property type="component" value="Unassembled WGS sequence"/>
</dbReference>
<dbReference type="InterPro" id="IPR011701">
    <property type="entry name" value="MFS"/>
</dbReference>
<comment type="similarity">
    <text evidence="2 8">Belongs to the major facilitator superfamily. Bcr/CmlA family.</text>
</comment>
<dbReference type="Pfam" id="PF07690">
    <property type="entry name" value="MFS_1"/>
    <property type="match status" value="1"/>
</dbReference>
<dbReference type="InterPro" id="IPR036259">
    <property type="entry name" value="MFS_trans_sf"/>
</dbReference>
<dbReference type="GO" id="GO:0015385">
    <property type="term" value="F:sodium:proton antiporter activity"/>
    <property type="evidence" value="ECO:0007669"/>
    <property type="project" value="TreeGrafter"/>
</dbReference>
<dbReference type="FunFam" id="1.20.1720.10:FF:000005">
    <property type="entry name" value="Bcr/CflA family efflux transporter"/>
    <property type="match status" value="1"/>
</dbReference>
<evidence type="ECO:0000313" key="10">
    <source>
        <dbReference type="EMBL" id="TCJ16373.1"/>
    </source>
</evidence>